<proteinExistence type="predicted"/>
<protein>
    <submittedName>
        <fullName evidence="2">Uncharacterized protein</fullName>
    </submittedName>
</protein>
<gene>
    <name evidence="2" type="ORF">NPIL_431</name>
</gene>
<name>A0A8X6QWD2_NEPPI</name>
<evidence type="ECO:0000256" key="1">
    <source>
        <dbReference type="SAM" id="MobiDB-lite"/>
    </source>
</evidence>
<feature type="region of interest" description="Disordered" evidence="1">
    <location>
        <begin position="79"/>
        <end position="105"/>
    </location>
</feature>
<organism evidence="2 3">
    <name type="scientific">Nephila pilipes</name>
    <name type="common">Giant wood spider</name>
    <name type="synonym">Nephila maculata</name>
    <dbReference type="NCBI Taxonomy" id="299642"/>
    <lineage>
        <taxon>Eukaryota</taxon>
        <taxon>Metazoa</taxon>
        <taxon>Ecdysozoa</taxon>
        <taxon>Arthropoda</taxon>
        <taxon>Chelicerata</taxon>
        <taxon>Arachnida</taxon>
        <taxon>Araneae</taxon>
        <taxon>Araneomorphae</taxon>
        <taxon>Entelegynae</taxon>
        <taxon>Araneoidea</taxon>
        <taxon>Nephilidae</taxon>
        <taxon>Nephila</taxon>
    </lineage>
</organism>
<dbReference type="Proteomes" id="UP000887013">
    <property type="component" value="Unassembled WGS sequence"/>
</dbReference>
<dbReference type="EMBL" id="BMAW01084682">
    <property type="protein sequence ID" value="GFU39790.1"/>
    <property type="molecule type" value="Genomic_DNA"/>
</dbReference>
<evidence type="ECO:0000313" key="2">
    <source>
        <dbReference type="EMBL" id="GFU39790.1"/>
    </source>
</evidence>
<keyword evidence="3" id="KW-1185">Reference proteome</keyword>
<reference evidence="2" key="1">
    <citation type="submission" date="2020-08" db="EMBL/GenBank/DDBJ databases">
        <title>Multicomponent nature underlies the extraordinary mechanical properties of spider dragline silk.</title>
        <authorList>
            <person name="Kono N."/>
            <person name="Nakamura H."/>
            <person name="Mori M."/>
            <person name="Yoshida Y."/>
            <person name="Ohtoshi R."/>
            <person name="Malay A.D."/>
            <person name="Moran D.A.P."/>
            <person name="Tomita M."/>
            <person name="Numata K."/>
            <person name="Arakawa K."/>
        </authorList>
    </citation>
    <scope>NUCLEOTIDE SEQUENCE</scope>
</reference>
<comment type="caution">
    <text evidence="2">The sequence shown here is derived from an EMBL/GenBank/DDBJ whole genome shotgun (WGS) entry which is preliminary data.</text>
</comment>
<dbReference type="AlphaFoldDB" id="A0A8X6QWD2"/>
<sequence length="105" mass="11503">MPTTGAPPLHVTSWKSISDFYGIFFGTPFSQGNVLVGRSGSVEFSNPSCQVEISFLCCPGNQGNEDHAPMKRVSYFRKLRTRPTDSDNIESGDESTRKPGIPDCD</sequence>
<evidence type="ECO:0000313" key="3">
    <source>
        <dbReference type="Proteomes" id="UP000887013"/>
    </source>
</evidence>
<dbReference type="OrthoDB" id="10421827at2759"/>
<accession>A0A8X6QWD2</accession>